<protein>
    <submittedName>
        <fullName evidence="1">Uncharacterized protein</fullName>
    </submittedName>
</protein>
<dbReference type="AlphaFoldDB" id="A0A8X6QQL7"/>
<evidence type="ECO:0000313" key="1">
    <source>
        <dbReference type="EMBL" id="GFU34135.1"/>
    </source>
</evidence>
<evidence type="ECO:0000313" key="2">
    <source>
        <dbReference type="Proteomes" id="UP000887013"/>
    </source>
</evidence>
<name>A0A8X6QQL7_NEPPI</name>
<gene>
    <name evidence="1" type="ORF">NPIL_219001</name>
</gene>
<proteinExistence type="predicted"/>
<accession>A0A8X6QQL7</accession>
<organism evidence="1 2">
    <name type="scientific">Nephila pilipes</name>
    <name type="common">Giant wood spider</name>
    <name type="synonym">Nephila maculata</name>
    <dbReference type="NCBI Taxonomy" id="299642"/>
    <lineage>
        <taxon>Eukaryota</taxon>
        <taxon>Metazoa</taxon>
        <taxon>Ecdysozoa</taxon>
        <taxon>Arthropoda</taxon>
        <taxon>Chelicerata</taxon>
        <taxon>Arachnida</taxon>
        <taxon>Araneae</taxon>
        <taxon>Araneomorphae</taxon>
        <taxon>Entelegynae</taxon>
        <taxon>Araneoidea</taxon>
        <taxon>Nephilidae</taxon>
        <taxon>Nephila</taxon>
    </lineage>
</organism>
<reference evidence="1" key="1">
    <citation type="submission" date="2020-08" db="EMBL/GenBank/DDBJ databases">
        <title>Multicomponent nature underlies the extraordinary mechanical properties of spider dragline silk.</title>
        <authorList>
            <person name="Kono N."/>
            <person name="Nakamura H."/>
            <person name="Mori M."/>
            <person name="Yoshida Y."/>
            <person name="Ohtoshi R."/>
            <person name="Malay A.D."/>
            <person name="Moran D.A.P."/>
            <person name="Tomita M."/>
            <person name="Numata K."/>
            <person name="Arakawa K."/>
        </authorList>
    </citation>
    <scope>NUCLEOTIDE SEQUENCE</scope>
</reference>
<keyword evidence="2" id="KW-1185">Reference proteome</keyword>
<dbReference type="EMBL" id="BMAW01034197">
    <property type="protein sequence ID" value="GFU34135.1"/>
    <property type="molecule type" value="Genomic_DNA"/>
</dbReference>
<comment type="caution">
    <text evidence="1">The sequence shown here is derived from an EMBL/GenBank/DDBJ whole genome shotgun (WGS) entry which is preliminary data.</text>
</comment>
<sequence>MLLAFPSSEFSRMKLYLLNFLYLPNIVVLCEQKLPSERDISCIGLRLNHVENIAKLPISHFVTMMLELSLLTITEDETLIPQMLYRLLYSLNISQHTPTSSILRLIAESYCKTFLVSFLH</sequence>
<dbReference type="Proteomes" id="UP000887013">
    <property type="component" value="Unassembled WGS sequence"/>
</dbReference>